<dbReference type="EMBL" id="BMAT01008795">
    <property type="protein sequence ID" value="GFR92754.1"/>
    <property type="molecule type" value="Genomic_DNA"/>
</dbReference>
<dbReference type="GO" id="GO:0035735">
    <property type="term" value="P:intraciliary transport involved in cilium assembly"/>
    <property type="evidence" value="ECO:0007669"/>
    <property type="project" value="TreeGrafter"/>
</dbReference>
<evidence type="ECO:0000256" key="4">
    <source>
        <dbReference type="ARBA" id="ARBA00022490"/>
    </source>
</evidence>
<evidence type="ECO:0000256" key="9">
    <source>
        <dbReference type="SAM" id="Coils"/>
    </source>
</evidence>
<dbReference type="AlphaFoldDB" id="A0AAV4H589"/>
<evidence type="ECO:0000256" key="2">
    <source>
        <dbReference type="ARBA" id="ARBA00004300"/>
    </source>
</evidence>
<evidence type="ECO:0000256" key="1">
    <source>
        <dbReference type="ARBA" id="ARBA00004282"/>
    </source>
</evidence>
<feature type="region of interest" description="Disordered" evidence="10">
    <location>
        <begin position="15"/>
        <end position="52"/>
    </location>
</feature>
<dbReference type="Proteomes" id="UP000762676">
    <property type="component" value="Unassembled WGS sequence"/>
</dbReference>
<keyword evidence="4" id="KW-0963">Cytoplasm</keyword>
<dbReference type="InterPro" id="IPR021622">
    <property type="entry name" value="Afadin/alpha-actinin-bd"/>
</dbReference>
<organism evidence="11 12">
    <name type="scientific">Elysia marginata</name>
    <dbReference type="NCBI Taxonomy" id="1093978"/>
    <lineage>
        <taxon>Eukaryota</taxon>
        <taxon>Metazoa</taxon>
        <taxon>Spiralia</taxon>
        <taxon>Lophotrochozoa</taxon>
        <taxon>Mollusca</taxon>
        <taxon>Gastropoda</taxon>
        <taxon>Heterobranchia</taxon>
        <taxon>Euthyneura</taxon>
        <taxon>Panpulmonata</taxon>
        <taxon>Sacoglossa</taxon>
        <taxon>Placobranchoidea</taxon>
        <taxon>Plakobranchidae</taxon>
        <taxon>Elysia</taxon>
    </lineage>
</organism>
<dbReference type="GO" id="GO:0036064">
    <property type="term" value="C:ciliary basal body"/>
    <property type="evidence" value="ECO:0007669"/>
    <property type="project" value="TreeGrafter"/>
</dbReference>
<accession>A0AAV4H589</accession>
<evidence type="ECO:0000256" key="6">
    <source>
        <dbReference type="ARBA" id="ARBA00022949"/>
    </source>
</evidence>
<keyword evidence="5" id="KW-0130">Cell adhesion</keyword>
<feature type="compositionally biased region" description="Basic and acidic residues" evidence="10">
    <location>
        <begin position="38"/>
        <end position="51"/>
    </location>
</feature>
<dbReference type="InterPro" id="IPR052300">
    <property type="entry name" value="Adhesion_Centrosome_assoc"/>
</dbReference>
<evidence type="ECO:0000313" key="12">
    <source>
        <dbReference type="Proteomes" id="UP000762676"/>
    </source>
</evidence>
<dbReference type="Pfam" id="PF11559">
    <property type="entry name" value="ADIP"/>
    <property type="match status" value="1"/>
</dbReference>
<comment type="caution">
    <text evidence="11">The sequence shown here is derived from an EMBL/GenBank/DDBJ whole genome shotgun (WGS) entry which is preliminary data.</text>
</comment>
<evidence type="ECO:0000256" key="5">
    <source>
        <dbReference type="ARBA" id="ARBA00022889"/>
    </source>
</evidence>
<name>A0AAV4H589_9GAST</name>
<keyword evidence="12" id="KW-1185">Reference proteome</keyword>
<sequence length="555" mass="62946">MSVWSFGFNQSLHHKSEAPVAERQHSSYQPNSYSGKINEPKERRQKDHHFDAIPSSMKDNAFKANGDGRESEGSAFCTKDNLLHCIAYVNQDLEMLGFPCLKFEDGNCIADLYFFINRLNDILGLYHKTVAVKEDLETKNHRLSCETNHHQSTCARLRREKNQLDREVGQEKEKTRQINLKYKQVSGKLKTEKEEVKRLLAVMESRNVQHKHDNNKKEREIISLKERLHQLLADKVPDRKVGMDLRNVLSSGEGRRATWKTNQAKLEEEMYQLVISNYEERQRELMLENEDLRDCMLSLQRQLSGLLKRTAGTNTASGQKSQSVETSFLHESHLLKEKENLSEQKKLFFEEKSAFEKERRAFTDAARHFCIERQAFQEERAKAQKLNPQNVSLVREKHSKSKGDASHHTRMLPATPVFSPAKESNDSGDSIPVKKLTMEEVHQPFSLPPGSTPTLSVAKLAESLSKDGETSNIPVLTVQNSPIVHFTPSTPVKQTAPSPLSLLPSLSVAASSSLYQSYASTKADIHTDRVEEAASLASIRAARVRIRSATQQDGS</sequence>
<comment type="similarity">
    <text evidence="3">Belongs to the ADIP family.</text>
</comment>
<keyword evidence="6" id="KW-0965">Cell junction</keyword>
<gene>
    <name evidence="11" type="ORF">ElyMa_004361100</name>
</gene>
<feature type="coiled-coil region" evidence="9">
    <location>
        <begin position="207"/>
        <end position="234"/>
    </location>
</feature>
<proteinExistence type="inferred from homology"/>
<dbReference type="GO" id="GO:0034451">
    <property type="term" value="C:centriolar satellite"/>
    <property type="evidence" value="ECO:0007669"/>
    <property type="project" value="TreeGrafter"/>
</dbReference>
<evidence type="ECO:0000256" key="3">
    <source>
        <dbReference type="ARBA" id="ARBA00009291"/>
    </source>
</evidence>
<evidence type="ECO:0000313" key="11">
    <source>
        <dbReference type="EMBL" id="GFR92754.1"/>
    </source>
</evidence>
<keyword evidence="7 9" id="KW-0175">Coiled coil</keyword>
<comment type="subcellular location">
    <subcellularLocation>
        <location evidence="1">Cell junction</location>
    </subcellularLocation>
    <subcellularLocation>
        <location evidence="2">Cytoplasm</location>
        <location evidence="2">Cytoskeleton</location>
        <location evidence="2">Microtubule organizing center</location>
        <location evidence="2">Centrosome</location>
    </subcellularLocation>
</comment>
<evidence type="ECO:0000256" key="10">
    <source>
        <dbReference type="SAM" id="MobiDB-lite"/>
    </source>
</evidence>
<keyword evidence="8" id="KW-0206">Cytoskeleton</keyword>
<dbReference type="PANTHER" id="PTHR46507:SF4">
    <property type="entry name" value="SSX FAMILY MEMBER 2 INTERACTING PROTEIN"/>
    <property type="match status" value="1"/>
</dbReference>
<evidence type="ECO:0000256" key="7">
    <source>
        <dbReference type="ARBA" id="ARBA00023054"/>
    </source>
</evidence>
<feature type="compositionally biased region" description="Polar residues" evidence="10">
    <location>
        <begin position="26"/>
        <end position="35"/>
    </location>
</feature>
<dbReference type="PANTHER" id="PTHR46507">
    <property type="entry name" value="AFADIN- AND ALPHA-ACTININ-BINDING PROTEIN"/>
    <property type="match status" value="1"/>
</dbReference>
<reference evidence="11 12" key="1">
    <citation type="journal article" date="2021" name="Elife">
        <title>Chloroplast acquisition without the gene transfer in kleptoplastic sea slugs, Plakobranchus ocellatus.</title>
        <authorList>
            <person name="Maeda T."/>
            <person name="Takahashi S."/>
            <person name="Yoshida T."/>
            <person name="Shimamura S."/>
            <person name="Takaki Y."/>
            <person name="Nagai Y."/>
            <person name="Toyoda A."/>
            <person name="Suzuki Y."/>
            <person name="Arimoto A."/>
            <person name="Ishii H."/>
            <person name="Satoh N."/>
            <person name="Nishiyama T."/>
            <person name="Hasebe M."/>
            <person name="Maruyama T."/>
            <person name="Minagawa J."/>
            <person name="Obokata J."/>
            <person name="Shigenobu S."/>
        </authorList>
    </citation>
    <scope>NUCLEOTIDE SEQUENCE [LARGE SCALE GENOMIC DNA]</scope>
</reference>
<dbReference type="GO" id="GO:0007155">
    <property type="term" value="P:cell adhesion"/>
    <property type="evidence" value="ECO:0007669"/>
    <property type="project" value="UniProtKB-KW"/>
</dbReference>
<evidence type="ECO:0000256" key="8">
    <source>
        <dbReference type="ARBA" id="ARBA00023212"/>
    </source>
</evidence>
<dbReference type="GO" id="GO:0070161">
    <property type="term" value="C:anchoring junction"/>
    <property type="evidence" value="ECO:0007669"/>
    <property type="project" value="UniProtKB-SubCell"/>
</dbReference>
<protein>
    <submittedName>
        <fullName evidence="11">Afadin-and alpha-actinin-binding protein</fullName>
    </submittedName>
</protein>
<feature type="compositionally biased region" description="Basic and acidic residues" evidence="10">
    <location>
        <begin position="15"/>
        <end position="25"/>
    </location>
</feature>
<feature type="coiled-coil region" evidence="9">
    <location>
        <begin position="147"/>
        <end position="174"/>
    </location>
</feature>